<feature type="transmembrane region" description="Helical" evidence="1">
    <location>
        <begin position="86"/>
        <end position="110"/>
    </location>
</feature>
<name>A0AAD3STY8_NEPGR</name>
<keyword evidence="1" id="KW-0472">Membrane</keyword>
<feature type="signal peptide" evidence="2">
    <location>
        <begin position="1"/>
        <end position="24"/>
    </location>
</feature>
<protein>
    <submittedName>
        <fullName evidence="3">Uncharacterized protein</fullName>
    </submittedName>
</protein>
<evidence type="ECO:0000256" key="1">
    <source>
        <dbReference type="SAM" id="Phobius"/>
    </source>
</evidence>
<comment type="caution">
    <text evidence="3">The sequence shown here is derived from an EMBL/GenBank/DDBJ whole genome shotgun (WGS) entry which is preliminary data.</text>
</comment>
<organism evidence="3 4">
    <name type="scientific">Nepenthes gracilis</name>
    <name type="common">Slender pitcher plant</name>
    <dbReference type="NCBI Taxonomy" id="150966"/>
    <lineage>
        <taxon>Eukaryota</taxon>
        <taxon>Viridiplantae</taxon>
        <taxon>Streptophyta</taxon>
        <taxon>Embryophyta</taxon>
        <taxon>Tracheophyta</taxon>
        <taxon>Spermatophyta</taxon>
        <taxon>Magnoliopsida</taxon>
        <taxon>eudicotyledons</taxon>
        <taxon>Gunneridae</taxon>
        <taxon>Pentapetalae</taxon>
        <taxon>Caryophyllales</taxon>
        <taxon>Nepenthaceae</taxon>
        <taxon>Nepenthes</taxon>
    </lineage>
</organism>
<keyword evidence="1" id="KW-1133">Transmembrane helix</keyword>
<reference evidence="3" key="1">
    <citation type="submission" date="2023-05" db="EMBL/GenBank/DDBJ databases">
        <title>Nepenthes gracilis genome sequencing.</title>
        <authorList>
            <person name="Fukushima K."/>
        </authorList>
    </citation>
    <scope>NUCLEOTIDE SEQUENCE</scope>
    <source>
        <strain evidence="3">SING2019-196</strain>
    </source>
</reference>
<dbReference type="Proteomes" id="UP001279734">
    <property type="component" value="Unassembled WGS sequence"/>
</dbReference>
<evidence type="ECO:0000256" key="2">
    <source>
        <dbReference type="SAM" id="SignalP"/>
    </source>
</evidence>
<sequence>MLTWLLRLELLAFWKPGRWPAVEAVSGTATCLQSALLPVAETLVVMLLIQLEECLVELCYTIGTAGVECALPFSVWPGWRALNCPVMLLLLLNPALGGLMMLFIAGVGWLDD</sequence>
<keyword evidence="1" id="KW-0812">Transmembrane</keyword>
<gene>
    <name evidence="3" type="ORF">Nepgr_018711</name>
</gene>
<evidence type="ECO:0000313" key="4">
    <source>
        <dbReference type="Proteomes" id="UP001279734"/>
    </source>
</evidence>
<evidence type="ECO:0000313" key="3">
    <source>
        <dbReference type="EMBL" id="GMH16870.1"/>
    </source>
</evidence>
<keyword evidence="4" id="KW-1185">Reference proteome</keyword>
<proteinExistence type="predicted"/>
<feature type="chain" id="PRO_5042053204" evidence="2">
    <location>
        <begin position="25"/>
        <end position="112"/>
    </location>
</feature>
<dbReference type="EMBL" id="BSYO01000017">
    <property type="protein sequence ID" value="GMH16870.1"/>
    <property type="molecule type" value="Genomic_DNA"/>
</dbReference>
<keyword evidence="2" id="KW-0732">Signal</keyword>
<dbReference type="AlphaFoldDB" id="A0AAD3STY8"/>
<accession>A0AAD3STY8</accession>